<organism evidence="1 2">
    <name type="scientific">Pseudomonas savastanoi pv. glycinea str. race 4</name>
    <dbReference type="NCBI Taxonomy" id="875330"/>
    <lineage>
        <taxon>Bacteria</taxon>
        <taxon>Pseudomonadati</taxon>
        <taxon>Pseudomonadota</taxon>
        <taxon>Gammaproteobacteria</taxon>
        <taxon>Pseudomonadales</taxon>
        <taxon>Pseudomonadaceae</taxon>
        <taxon>Pseudomonas</taxon>
    </lineage>
</organism>
<reference evidence="1 2" key="1">
    <citation type="journal article" date="2011" name="PLoS Pathog.">
        <title>Dynamic evolution of pathogenicity revealed by sequencing and comparative genomics of 19 Pseudomonas syringae isolates.</title>
        <authorList>
            <person name="Baltrus D.A."/>
            <person name="Nishimura M.T."/>
            <person name="Romanchuk A."/>
            <person name="Chang J.H."/>
            <person name="Mukhtar M.S."/>
            <person name="Cherkis K."/>
            <person name="Roach J."/>
            <person name="Grant S.R."/>
            <person name="Jones C.D."/>
            <person name="Dangl J.L."/>
        </authorList>
    </citation>
    <scope>NUCLEOTIDE SEQUENCE [LARGE SCALE GENOMIC DNA]</scope>
    <source>
        <strain evidence="2">race 4</strain>
    </source>
</reference>
<dbReference type="HOGENOM" id="CLU_3102825_0_0_6"/>
<sequence length="51" mass="5804">MRDLPQLSDAQRQEVDLTWQALESLAREGILKRCKNTGCSAKPGSAMTWRR</sequence>
<protein>
    <submittedName>
        <fullName evidence="1">Uncharacterized protein</fullName>
    </submittedName>
</protein>
<evidence type="ECO:0000313" key="1">
    <source>
        <dbReference type="EMBL" id="EGH18426.1"/>
    </source>
</evidence>
<accession>F3CGN4</accession>
<gene>
    <name evidence="1" type="ORF">Pgy4_36275</name>
</gene>
<proteinExistence type="predicted"/>
<dbReference type="Proteomes" id="UP000005466">
    <property type="component" value="Unassembled WGS sequence"/>
</dbReference>
<dbReference type="PATRIC" id="fig|875330.6.peg.5325"/>
<name>F3CGN4_PSESG</name>
<evidence type="ECO:0000313" key="2">
    <source>
        <dbReference type="Proteomes" id="UP000005466"/>
    </source>
</evidence>
<dbReference type="AlphaFoldDB" id="F3CGN4"/>
<dbReference type="BioCyc" id="PSYR875330:G11XH-6919-MONOMER"/>
<dbReference type="EMBL" id="ADWY01002721">
    <property type="protein sequence ID" value="EGH18426.1"/>
    <property type="molecule type" value="Genomic_DNA"/>
</dbReference>
<comment type="caution">
    <text evidence="1">The sequence shown here is derived from an EMBL/GenBank/DDBJ whole genome shotgun (WGS) entry which is preliminary data.</text>
</comment>